<dbReference type="GO" id="GO:0006559">
    <property type="term" value="P:L-phenylalanine catabolic process"/>
    <property type="evidence" value="ECO:0007669"/>
    <property type="project" value="UniProtKB-UniRule"/>
</dbReference>
<accession>A0A5C5G4L8</accession>
<evidence type="ECO:0000256" key="2">
    <source>
        <dbReference type="ARBA" id="ARBA00010211"/>
    </source>
</evidence>
<keyword evidence="5 13" id="KW-0378">Hydrolase</keyword>
<evidence type="ECO:0000256" key="8">
    <source>
        <dbReference type="ARBA" id="ARBA00022878"/>
    </source>
</evidence>
<name>A0A5C5G4L8_9BASI</name>
<dbReference type="GO" id="GO:0046872">
    <property type="term" value="F:metal ion binding"/>
    <property type="evidence" value="ECO:0007669"/>
    <property type="project" value="UniProtKB-UniRule"/>
</dbReference>
<comment type="similarity">
    <text evidence="2 13">Belongs to the FAH family.</text>
</comment>
<feature type="binding site" evidence="12">
    <location>
        <position position="204"/>
    </location>
    <ligand>
        <name>Ca(2+)</name>
        <dbReference type="ChEBI" id="CHEBI:29108"/>
    </ligand>
</feature>
<dbReference type="InterPro" id="IPR011234">
    <property type="entry name" value="Fumarylacetoacetase-like_C"/>
</dbReference>
<evidence type="ECO:0000256" key="13">
    <source>
        <dbReference type="RuleBase" id="RU366008"/>
    </source>
</evidence>
<dbReference type="STRING" id="5288.A0A5C5G4L8"/>
<organism evidence="16 17">
    <name type="scientific">Rhodotorula diobovata</name>
    <dbReference type="NCBI Taxonomy" id="5288"/>
    <lineage>
        <taxon>Eukaryota</taxon>
        <taxon>Fungi</taxon>
        <taxon>Dikarya</taxon>
        <taxon>Basidiomycota</taxon>
        <taxon>Pucciniomycotina</taxon>
        <taxon>Microbotryomycetes</taxon>
        <taxon>Sporidiobolales</taxon>
        <taxon>Sporidiobolaceae</taxon>
        <taxon>Rhodotorula</taxon>
    </lineage>
</organism>
<evidence type="ECO:0000259" key="15">
    <source>
        <dbReference type="Pfam" id="PF09298"/>
    </source>
</evidence>
<evidence type="ECO:0000256" key="9">
    <source>
        <dbReference type="ARBA" id="ARBA00023232"/>
    </source>
</evidence>
<dbReference type="PANTHER" id="PTHR43069:SF5">
    <property type="entry name" value="FUMARYLACETOACETASE"/>
    <property type="match status" value="1"/>
</dbReference>
<dbReference type="Pfam" id="PF01557">
    <property type="entry name" value="FAA_hydrolase"/>
    <property type="match status" value="1"/>
</dbReference>
<protein>
    <recommendedName>
        <fullName evidence="3 13">Fumarylacetoacetase</fullName>
        <ecNumber evidence="3 13">3.7.1.2</ecNumber>
    </recommendedName>
    <alternativeName>
        <fullName evidence="13">Fumarylacetoacetate hydrolase</fullName>
    </alternativeName>
</protein>
<evidence type="ECO:0000256" key="11">
    <source>
        <dbReference type="PIRSR" id="PIRSR605959-2"/>
    </source>
</evidence>
<reference evidence="16 17" key="1">
    <citation type="submission" date="2019-03" db="EMBL/GenBank/DDBJ databases">
        <title>Rhodosporidium diobovatum UCD-FST 08-225 genome sequencing, assembly, and annotation.</title>
        <authorList>
            <person name="Fakankun I.U."/>
            <person name="Fristensky B."/>
            <person name="Levin D.B."/>
        </authorList>
    </citation>
    <scope>NUCLEOTIDE SEQUENCE [LARGE SCALE GENOMIC DNA]</scope>
    <source>
        <strain evidence="16 17">UCD-FST 08-225</strain>
    </source>
</reference>
<evidence type="ECO:0000256" key="1">
    <source>
        <dbReference type="ARBA" id="ARBA00004782"/>
    </source>
</evidence>
<evidence type="ECO:0000313" key="16">
    <source>
        <dbReference type="EMBL" id="TNY24087.1"/>
    </source>
</evidence>
<feature type="domain" description="Fumarylacetoacetase-like C-terminal" evidence="14">
    <location>
        <begin position="161"/>
        <end position="423"/>
    </location>
</feature>
<dbReference type="Gene3D" id="3.90.850.10">
    <property type="entry name" value="Fumarylacetoacetase-like, C-terminal domain"/>
    <property type="match status" value="1"/>
</dbReference>
<feature type="binding site" evidence="12">
    <location>
        <position position="258"/>
    </location>
    <ligand>
        <name>Mg(2+)</name>
        <dbReference type="ChEBI" id="CHEBI:18420"/>
    </ligand>
</feature>
<dbReference type="EMBL" id="SOZI01000005">
    <property type="protein sequence ID" value="TNY24087.1"/>
    <property type="molecule type" value="Genomic_DNA"/>
</dbReference>
<evidence type="ECO:0000313" key="17">
    <source>
        <dbReference type="Proteomes" id="UP000311382"/>
    </source>
</evidence>
<keyword evidence="8 13" id="KW-0828">Tyrosine catabolism</keyword>
<keyword evidence="7 12" id="KW-0460">Magnesium</keyword>
<dbReference type="UniPathway" id="UPA00139">
    <property type="reaction ID" value="UER00341"/>
</dbReference>
<dbReference type="InterPro" id="IPR036663">
    <property type="entry name" value="Fumarylacetoacetase_C_sf"/>
</dbReference>
<gene>
    <name evidence="16" type="ORF">DMC30DRAFT_387972</name>
</gene>
<dbReference type="GO" id="GO:0006572">
    <property type="term" value="P:L-tyrosine catabolic process"/>
    <property type="evidence" value="ECO:0007669"/>
    <property type="project" value="UniProtKB-UniRule"/>
</dbReference>
<sequence length="432" mass="46102">MSSWLHVSDDSDFSVNNIPFGVVSCQQRRFCATRIGDYVVDLSLLEAEGLLDDALGSEAGRSGRRIFANPTLDTFASLPVETRDAVRSSIQSLLSTASAALRDNSELRQNAILPISSVTVHVPLTIPDFVDYSIFPAHALGAGRAIFGPDTPLPPLFGRLPMGYNGRAGTVSVDEAITRPQGQIRAFSPGREVSIGESKALDWEFEIGAFVAKPTAPGSVLSPSSAESHIFGYVLLNDWSARDIQSLEMVPLGPFNGKSFATTISPWVVLPSALAPFKVEKETAPELELAPAPEYLAEPAGAKTAFEIDCATSLHLASDPATPHLVSTANFRAAHWSFPQLLAYQTFSGARLQTGDLLGSGTISNDGPRRQGCLLELAKGGKEPLEVGRERRAWLEDGDEVVFSARAGPEGSGVGFGELRGKVMPAKNLTLV</sequence>
<dbReference type="Gene3D" id="2.30.30.230">
    <property type="entry name" value="Fumarylacetoacetase, N-terminal domain"/>
    <property type="match status" value="1"/>
</dbReference>
<dbReference type="NCBIfam" id="TIGR01266">
    <property type="entry name" value="fum_ac_acetase"/>
    <property type="match status" value="1"/>
</dbReference>
<feature type="binding site" evidence="12">
    <location>
        <position position="131"/>
    </location>
    <ligand>
        <name>Ca(2+)</name>
        <dbReference type="ChEBI" id="CHEBI:29108"/>
    </ligand>
</feature>
<feature type="binding site" evidence="12">
    <location>
        <position position="206"/>
    </location>
    <ligand>
        <name>Ca(2+)</name>
        <dbReference type="ChEBI" id="CHEBI:29108"/>
    </ligand>
</feature>
<comment type="catalytic activity">
    <reaction evidence="13">
        <text>4-fumarylacetoacetate + H2O = acetoacetate + fumarate + H(+)</text>
        <dbReference type="Rhea" id="RHEA:10244"/>
        <dbReference type="ChEBI" id="CHEBI:13705"/>
        <dbReference type="ChEBI" id="CHEBI:15377"/>
        <dbReference type="ChEBI" id="CHEBI:15378"/>
        <dbReference type="ChEBI" id="CHEBI:18034"/>
        <dbReference type="ChEBI" id="CHEBI:29806"/>
        <dbReference type="EC" id="3.7.1.2"/>
    </reaction>
</comment>
<keyword evidence="4 12" id="KW-0479">Metal-binding</keyword>
<dbReference type="Proteomes" id="UP000311382">
    <property type="component" value="Unassembled WGS sequence"/>
</dbReference>
<evidence type="ECO:0000256" key="12">
    <source>
        <dbReference type="PIRSR" id="PIRSR605959-3"/>
    </source>
</evidence>
<evidence type="ECO:0000259" key="14">
    <source>
        <dbReference type="Pfam" id="PF01557"/>
    </source>
</evidence>
<feature type="binding site" evidence="11">
    <location>
        <position position="245"/>
    </location>
    <ligand>
        <name>substrate</name>
    </ligand>
</feature>
<feature type="domain" description="Fumarylacetoacetase N-terminal" evidence="15">
    <location>
        <begin position="16"/>
        <end position="123"/>
    </location>
</feature>
<evidence type="ECO:0000256" key="4">
    <source>
        <dbReference type="ARBA" id="ARBA00022723"/>
    </source>
</evidence>
<dbReference type="InterPro" id="IPR036462">
    <property type="entry name" value="Fumarylacetoacetase_N_sf"/>
</dbReference>
<dbReference type="Pfam" id="PF09298">
    <property type="entry name" value="FAA_hydrolase_N"/>
    <property type="match status" value="1"/>
</dbReference>
<comment type="pathway">
    <text evidence="1 13">Amino-acid degradation; L-phenylalanine degradation; acetoacetate and fumarate from L-phenylalanine: step 6/6.</text>
</comment>
<dbReference type="EC" id="3.7.1.2" evidence="3 13"/>
<proteinExistence type="inferred from homology"/>
<feature type="binding site" evidence="12">
    <location>
        <position position="238"/>
    </location>
    <ligand>
        <name>Mg(2+)</name>
        <dbReference type="ChEBI" id="CHEBI:18420"/>
    </ligand>
</feature>
<dbReference type="AlphaFoldDB" id="A0A5C5G4L8"/>
<comment type="cofactor">
    <cofactor evidence="13">
        <name>Mg(2+)</name>
        <dbReference type="ChEBI" id="CHEBI:18420"/>
    </cofactor>
    <cofactor evidence="13">
        <name>Ca(2+)</name>
        <dbReference type="ChEBI" id="CHEBI:29108"/>
    </cofactor>
</comment>
<dbReference type="OrthoDB" id="411064at2759"/>
<keyword evidence="6 12" id="KW-0106">Calcium</keyword>
<dbReference type="InterPro" id="IPR015377">
    <property type="entry name" value="Fumarylacetoacetase_N"/>
</dbReference>
<evidence type="ECO:0000256" key="5">
    <source>
        <dbReference type="ARBA" id="ARBA00022801"/>
    </source>
</evidence>
<evidence type="ECO:0000256" key="7">
    <source>
        <dbReference type="ARBA" id="ARBA00022842"/>
    </source>
</evidence>
<comment type="caution">
    <text evidence="16">The sequence shown here is derived from an EMBL/GenBank/DDBJ whole genome shotgun (WGS) entry which is preliminary data.</text>
</comment>
<dbReference type="InterPro" id="IPR005959">
    <property type="entry name" value="Fumarylacetoacetase"/>
</dbReference>
<feature type="active site" description="Proton acceptor" evidence="10">
    <location>
        <position position="138"/>
    </location>
</feature>
<dbReference type="GO" id="GO:0004334">
    <property type="term" value="F:fumarylacetoacetase activity"/>
    <property type="evidence" value="ECO:0007669"/>
    <property type="project" value="UniProtKB-UniRule"/>
</dbReference>
<keyword evidence="9 13" id="KW-0585">Phenylalanine catabolism</keyword>
<dbReference type="SUPFAM" id="SSF56529">
    <property type="entry name" value="FAH"/>
    <property type="match status" value="1"/>
</dbReference>
<evidence type="ECO:0000256" key="10">
    <source>
        <dbReference type="PIRSR" id="PIRSR605959-1"/>
    </source>
</evidence>
<dbReference type="PANTHER" id="PTHR43069">
    <property type="entry name" value="FUMARYLACETOACETASE"/>
    <property type="match status" value="1"/>
</dbReference>
<dbReference type="SUPFAM" id="SSF63433">
    <property type="entry name" value="Fumarylacetoacetate hydrolase, FAH, N-terminal domain"/>
    <property type="match status" value="1"/>
</dbReference>
<dbReference type="GO" id="GO:1902000">
    <property type="term" value="P:homogentisate catabolic process"/>
    <property type="evidence" value="ECO:0007669"/>
    <property type="project" value="TreeGrafter"/>
</dbReference>
<feature type="binding site" evidence="12">
    <location>
        <position position="238"/>
    </location>
    <ligand>
        <name>Ca(2+)</name>
        <dbReference type="ChEBI" id="CHEBI:29108"/>
    </ligand>
</feature>
<evidence type="ECO:0000256" key="3">
    <source>
        <dbReference type="ARBA" id="ARBA00012094"/>
    </source>
</evidence>
<feature type="binding site" evidence="11">
    <location>
        <position position="362"/>
    </location>
    <ligand>
        <name>substrate</name>
    </ligand>
</feature>
<keyword evidence="17" id="KW-1185">Reference proteome</keyword>
<feature type="binding site" evidence="12">
    <location>
        <position position="262"/>
    </location>
    <ligand>
        <name>Mg(2+)</name>
        <dbReference type="ChEBI" id="CHEBI:18420"/>
    </ligand>
</feature>
<evidence type="ECO:0000256" key="6">
    <source>
        <dbReference type="ARBA" id="ARBA00022837"/>
    </source>
</evidence>